<feature type="chain" id="PRO_5043362562" evidence="6">
    <location>
        <begin position="22"/>
        <end position="494"/>
    </location>
</feature>
<dbReference type="InterPro" id="IPR003961">
    <property type="entry name" value="FN3_dom"/>
</dbReference>
<organism evidence="9 10">
    <name type="scientific">Cherax quadricarinatus</name>
    <name type="common">Australian red claw crayfish</name>
    <dbReference type="NCBI Taxonomy" id="27406"/>
    <lineage>
        <taxon>Eukaryota</taxon>
        <taxon>Metazoa</taxon>
        <taxon>Ecdysozoa</taxon>
        <taxon>Arthropoda</taxon>
        <taxon>Crustacea</taxon>
        <taxon>Multicrustacea</taxon>
        <taxon>Malacostraca</taxon>
        <taxon>Eumalacostraca</taxon>
        <taxon>Eucarida</taxon>
        <taxon>Decapoda</taxon>
        <taxon>Pleocyemata</taxon>
        <taxon>Astacidea</taxon>
        <taxon>Parastacoidea</taxon>
        <taxon>Parastacidae</taxon>
        <taxon>Cherax</taxon>
    </lineage>
</organism>
<dbReference type="InterPro" id="IPR036116">
    <property type="entry name" value="FN3_sf"/>
</dbReference>
<evidence type="ECO:0000256" key="1">
    <source>
        <dbReference type="ARBA" id="ARBA00022729"/>
    </source>
</evidence>
<keyword evidence="4" id="KW-0393">Immunoglobulin domain</keyword>
<evidence type="ECO:0000256" key="2">
    <source>
        <dbReference type="ARBA" id="ARBA00022737"/>
    </source>
</evidence>
<evidence type="ECO:0000256" key="5">
    <source>
        <dbReference type="SAM" id="MobiDB-lite"/>
    </source>
</evidence>
<reference evidence="9 10" key="1">
    <citation type="journal article" date="2024" name="BMC Genomics">
        <title>Genome assembly of redclaw crayfish (Cherax quadricarinatus) provides insights into its immune adaptation and hypoxia tolerance.</title>
        <authorList>
            <person name="Liu Z."/>
            <person name="Zheng J."/>
            <person name="Li H."/>
            <person name="Fang K."/>
            <person name="Wang S."/>
            <person name="He J."/>
            <person name="Zhou D."/>
            <person name="Weng S."/>
            <person name="Chi M."/>
            <person name="Gu Z."/>
            <person name="He J."/>
            <person name="Li F."/>
            <person name="Wang M."/>
        </authorList>
    </citation>
    <scope>NUCLEOTIDE SEQUENCE [LARGE SCALE GENOMIC DNA]</scope>
    <source>
        <strain evidence="9">ZL_2023a</strain>
    </source>
</reference>
<dbReference type="Pfam" id="PF00041">
    <property type="entry name" value="fn3"/>
    <property type="match status" value="1"/>
</dbReference>
<dbReference type="CDD" id="cd00063">
    <property type="entry name" value="FN3"/>
    <property type="match status" value="1"/>
</dbReference>
<feature type="domain" description="Ig-like" evidence="7">
    <location>
        <begin position="48"/>
        <end position="144"/>
    </location>
</feature>
<sequence length="494" mass="54799">MDTPLGFTLLTLLLLTPQGLSKGYNDKYSYNYEGETYYDYDEREEELPSFLARPQTFTVEVGQSVIIPCDVENAGTNKLIIKKISSNGGKEKLVSVGLQRVIRDRRITVDGSRLNISPVRPRDAGIFLCMFEMDPPIQLEHTLNVQFAPTIRSLAPPEQHVAKGKTVILKCKAQGNPEPTIRWSRQEGPLPSGLRTEEGDSLTLEGVDRHVEGTYLCTADNGIGESASAAMSITVEYPPEITTEKAIVRTGEGDNVELVCLVRGRPAPDVTWTRDGHPLPDTDMDTKLHLPGRQNDSYDSYNTHLSLTHAAHRHILTIKNVSDKDFGAYVCIAKNSQGEKNAIIQMTGLPKPPHVTSSPNGGESTMYTLTWDTESYYPITEFLIKYRKTHLGGWQANRTMVMAGSWENVSRVVDSEKVNEDTQHSMAFTLTGLEVATDYVAVIRVRNKYGWSAESQHFSFSTKKAMAVLQSTSGTRCQCATSSLLIIMLFLASL</sequence>
<accession>A0AAW0Y581</accession>
<gene>
    <name evidence="9" type="ORF">OTU49_010268</name>
</gene>
<dbReference type="InterPro" id="IPR003599">
    <property type="entry name" value="Ig_sub"/>
</dbReference>
<comment type="caution">
    <text evidence="9">The sequence shown here is derived from an EMBL/GenBank/DDBJ whole genome shotgun (WGS) entry which is preliminary data.</text>
</comment>
<feature type="domain" description="Fibronectin type-III" evidence="8">
    <location>
        <begin position="349"/>
        <end position="465"/>
    </location>
</feature>
<evidence type="ECO:0000256" key="3">
    <source>
        <dbReference type="ARBA" id="ARBA00023157"/>
    </source>
</evidence>
<dbReference type="InterPro" id="IPR036179">
    <property type="entry name" value="Ig-like_dom_sf"/>
</dbReference>
<dbReference type="EMBL" id="JARKIK010000005">
    <property type="protein sequence ID" value="KAK8751772.1"/>
    <property type="molecule type" value="Genomic_DNA"/>
</dbReference>
<dbReference type="AlphaFoldDB" id="A0AAW0Y581"/>
<keyword evidence="1 6" id="KW-0732">Signal</keyword>
<evidence type="ECO:0000313" key="9">
    <source>
        <dbReference type="EMBL" id="KAK8751772.1"/>
    </source>
</evidence>
<dbReference type="SUPFAM" id="SSF48726">
    <property type="entry name" value="Immunoglobulin"/>
    <property type="match status" value="3"/>
</dbReference>
<dbReference type="PANTHER" id="PTHR12231">
    <property type="entry name" value="CTX-RELATED TYPE I TRANSMEMBRANE PROTEIN"/>
    <property type="match status" value="1"/>
</dbReference>
<evidence type="ECO:0000256" key="6">
    <source>
        <dbReference type="SAM" id="SignalP"/>
    </source>
</evidence>
<dbReference type="Pfam" id="PF13927">
    <property type="entry name" value="Ig_3"/>
    <property type="match status" value="2"/>
</dbReference>
<name>A0AAW0Y581_CHEQU</name>
<dbReference type="Proteomes" id="UP001445076">
    <property type="component" value="Unassembled WGS sequence"/>
</dbReference>
<evidence type="ECO:0000256" key="4">
    <source>
        <dbReference type="ARBA" id="ARBA00023319"/>
    </source>
</evidence>
<protein>
    <submittedName>
        <fullName evidence="9">Uncharacterized protein</fullName>
    </submittedName>
</protein>
<dbReference type="InterPro" id="IPR007110">
    <property type="entry name" value="Ig-like_dom"/>
</dbReference>
<dbReference type="InterPro" id="IPR013783">
    <property type="entry name" value="Ig-like_fold"/>
</dbReference>
<dbReference type="PANTHER" id="PTHR12231:SF253">
    <property type="entry name" value="DPR-INTERACTING PROTEIN ETA, ISOFORM B-RELATED"/>
    <property type="match status" value="1"/>
</dbReference>
<dbReference type="SMART" id="SM00408">
    <property type="entry name" value="IGc2"/>
    <property type="match status" value="3"/>
</dbReference>
<evidence type="ECO:0000313" key="10">
    <source>
        <dbReference type="Proteomes" id="UP001445076"/>
    </source>
</evidence>
<dbReference type="InterPro" id="IPR051170">
    <property type="entry name" value="Neural/epithelial_adhesion"/>
</dbReference>
<dbReference type="FunFam" id="2.60.40.10:FF:000032">
    <property type="entry name" value="palladin isoform X1"/>
    <property type="match status" value="1"/>
</dbReference>
<dbReference type="SUPFAM" id="SSF49265">
    <property type="entry name" value="Fibronectin type III"/>
    <property type="match status" value="1"/>
</dbReference>
<keyword evidence="2" id="KW-0677">Repeat</keyword>
<proteinExistence type="predicted"/>
<keyword evidence="3" id="KW-1015">Disulfide bond</keyword>
<feature type="signal peptide" evidence="6">
    <location>
        <begin position="1"/>
        <end position="21"/>
    </location>
</feature>
<feature type="domain" description="Ig-like" evidence="7">
    <location>
        <begin position="149"/>
        <end position="234"/>
    </location>
</feature>
<dbReference type="PROSITE" id="PS50853">
    <property type="entry name" value="FN3"/>
    <property type="match status" value="1"/>
</dbReference>
<dbReference type="SMART" id="SM00060">
    <property type="entry name" value="FN3"/>
    <property type="match status" value="1"/>
</dbReference>
<feature type="domain" description="Ig-like" evidence="7">
    <location>
        <begin position="239"/>
        <end position="347"/>
    </location>
</feature>
<evidence type="ECO:0000259" key="7">
    <source>
        <dbReference type="PROSITE" id="PS50835"/>
    </source>
</evidence>
<dbReference type="InterPro" id="IPR003598">
    <property type="entry name" value="Ig_sub2"/>
</dbReference>
<keyword evidence="10" id="KW-1185">Reference proteome</keyword>
<feature type="region of interest" description="Disordered" evidence="5">
    <location>
        <begin position="178"/>
        <end position="198"/>
    </location>
</feature>
<dbReference type="Gene3D" id="2.60.40.10">
    <property type="entry name" value="Immunoglobulins"/>
    <property type="match status" value="4"/>
</dbReference>
<dbReference type="PROSITE" id="PS50835">
    <property type="entry name" value="IG_LIKE"/>
    <property type="match status" value="3"/>
</dbReference>
<evidence type="ECO:0000259" key="8">
    <source>
        <dbReference type="PROSITE" id="PS50853"/>
    </source>
</evidence>
<dbReference type="SMART" id="SM00409">
    <property type="entry name" value="IG"/>
    <property type="match status" value="3"/>
</dbReference>